<dbReference type="RefSeq" id="WP_402381572.1">
    <property type="nucleotide sequence ID" value="NZ_JBIUYY010000006.1"/>
</dbReference>
<dbReference type="EMBL" id="JBIUYY010000006">
    <property type="protein sequence ID" value="MFJ2822747.1"/>
    <property type="molecule type" value="Genomic_DNA"/>
</dbReference>
<keyword evidence="2" id="KW-1185">Reference proteome</keyword>
<evidence type="ECO:0000313" key="2">
    <source>
        <dbReference type="Proteomes" id="UP001617351"/>
    </source>
</evidence>
<sequence length="95" mass="10299">MDWDDLAPDEDPRLLCGLRSLRFGGDDGLWPLASSDRGGTVFLADAGTASAWLLVEDGEGGWTRYDVGFAEWLHRHLIGKDMAGPNSSAFHPSPV</sequence>
<accession>A0ABW8EJI4</accession>
<evidence type="ECO:0008006" key="3">
    <source>
        <dbReference type="Google" id="ProtNLM"/>
    </source>
</evidence>
<evidence type="ECO:0000313" key="1">
    <source>
        <dbReference type="EMBL" id="MFJ2822747.1"/>
    </source>
</evidence>
<comment type="caution">
    <text evidence="1">The sequence shown here is derived from an EMBL/GenBank/DDBJ whole genome shotgun (WGS) entry which is preliminary data.</text>
</comment>
<protein>
    <recommendedName>
        <fullName evidence="3">SMI1/KNR4 family protein</fullName>
    </recommendedName>
</protein>
<reference evidence="1 2" key="1">
    <citation type="submission" date="2024-10" db="EMBL/GenBank/DDBJ databases">
        <title>The Natural Products Discovery Center: Release of the First 8490 Sequenced Strains for Exploring Actinobacteria Biosynthetic Diversity.</title>
        <authorList>
            <person name="Kalkreuter E."/>
            <person name="Kautsar S.A."/>
            <person name="Yang D."/>
            <person name="Bader C.D."/>
            <person name="Teijaro C.N."/>
            <person name="Fluegel L."/>
            <person name="Davis C.M."/>
            <person name="Simpson J.R."/>
            <person name="Lauterbach L."/>
            <person name="Steele A.D."/>
            <person name="Gui C."/>
            <person name="Meng S."/>
            <person name="Li G."/>
            <person name="Viehrig K."/>
            <person name="Ye F."/>
            <person name="Su P."/>
            <person name="Kiefer A.F."/>
            <person name="Nichols A."/>
            <person name="Cepeda A.J."/>
            <person name="Yan W."/>
            <person name="Fan B."/>
            <person name="Jiang Y."/>
            <person name="Adhikari A."/>
            <person name="Zheng C.-J."/>
            <person name="Schuster L."/>
            <person name="Cowan T.M."/>
            <person name="Smanski M.J."/>
            <person name="Chevrette M.G."/>
            <person name="De Carvalho L.P.S."/>
            <person name="Shen B."/>
        </authorList>
    </citation>
    <scope>NUCLEOTIDE SEQUENCE [LARGE SCALE GENOMIC DNA]</scope>
    <source>
        <strain evidence="1 2">NPDC087220</strain>
    </source>
</reference>
<gene>
    <name evidence="1" type="ORF">ACIO7M_16750</name>
</gene>
<organism evidence="1 2">
    <name type="scientific">Streptomyces toxytricini</name>
    <name type="common">Actinomyces toxytricini</name>
    <dbReference type="NCBI Taxonomy" id="67369"/>
    <lineage>
        <taxon>Bacteria</taxon>
        <taxon>Bacillati</taxon>
        <taxon>Actinomycetota</taxon>
        <taxon>Actinomycetes</taxon>
        <taxon>Kitasatosporales</taxon>
        <taxon>Streptomycetaceae</taxon>
        <taxon>Streptomyces</taxon>
    </lineage>
</organism>
<dbReference type="Proteomes" id="UP001617351">
    <property type="component" value="Unassembled WGS sequence"/>
</dbReference>
<name>A0ABW8EJI4_STRT5</name>
<proteinExistence type="predicted"/>